<dbReference type="PANTHER" id="PTHR33204">
    <property type="entry name" value="TRANSCRIPTIONAL REGULATOR, MARR FAMILY"/>
    <property type="match status" value="1"/>
</dbReference>
<dbReference type="Proteomes" id="UP000577697">
    <property type="component" value="Unassembled WGS sequence"/>
</dbReference>
<evidence type="ECO:0000313" key="8">
    <source>
        <dbReference type="Proteomes" id="UP000577697"/>
    </source>
</evidence>
<keyword evidence="3" id="KW-0804">Transcription</keyword>
<keyword evidence="2 6" id="KW-0238">DNA-binding</keyword>
<dbReference type="InterPro" id="IPR036390">
    <property type="entry name" value="WH_DNA-bd_sf"/>
</dbReference>
<dbReference type="RefSeq" id="WP_083948267.1">
    <property type="nucleotide sequence ID" value="NZ_CP015005.1"/>
</dbReference>
<evidence type="ECO:0000256" key="3">
    <source>
        <dbReference type="ARBA" id="ARBA00023163"/>
    </source>
</evidence>
<feature type="domain" description="HTH hxlR-type" evidence="4">
    <location>
        <begin position="17"/>
        <end position="115"/>
    </location>
</feature>
<evidence type="ECO:0000256" key="1">
    <source>
        <dbReference type="ARBA" id="ARBA00023015"/>
    </source>
</evidence>
<keyword evidence="1" id="KW-0805">Transcription regulation</keyword>
<reference evidence="6 8" key="2">
    <citation type="submission" date="2020-08" db="EMBL/GenBank/DDBJ databases">
        <title>Genomic Encyclopedia of Type Strains, Phase IV (KMG-IV): sequencing the most valuable type-strain genomes for metagenomic binning, comparative biology and taxonomic classification.</title>
        <authorList>
            <person name="Goeker M."/>
        </authorList>
    </citation>
    <scope>NUCLEOTIDE SEQUENCE [LARGE SCALE GENOMIC DNA]</scope>
    <source>
        <strain evidence="6 8">DSM 10368</strain>
    </source>
</reference>
<evidence type="ECO:0000256" key="2">
    <source>
        <dbReference type="ARBA" id="ARBA00023125"/>
    </source>
</evidence>
<proteinExistence type="predicted"/>
<dbReference type="GO" id="GO:0003677">
    <property type="term" value="F:DNA binding"/>
    <property type="evidence" value="ECO:0007669"/>
    <property type="project" value="UniProtKB-KW"/>
</dbReference>
<dbReference type="EMBL" id="JACICB010000026">
    <property type="protein sequence ID" value="MBB3709225.1"/>
    <property type="molecule type" value="Genomic_DNA"/>
</dbReference>
<sequence length="165" mass="17766">MALKLRRNRAPEPPEACPLSECMSLLGGAWTPNIIWYLSAGPRRFGELRHDIPSISAKVLTGRLRDLESKGVVWRRVMPTSPPSVEYGLTALGTEFQPAIAAIVEIGHKLKQRQAANGQPGDLAMPAPDIDASRLTVNVSCEGPAPLHKEAARLVSGKSANSIPE</sequence>
<name>A0AAC8YJX4_AMIAI</name>
<gene>
    <name evidence="5" type="ORF">AA2016_0289</name>
    <name evidence="6" type="ORF">FHS67_005573</name>
</gene>
<evidence type="ECO:0000313" key="7">
    <source>
        <dbReference type="Proteomes" id="UP000075755"/>
    </source>
</evidence>
<dbReference type="Gene3D" id="1.10.10.10">
    <property type="entry name" value="Winged helix-like DNA-binding domain superfamily/Winged helix DNA-binding domain"/>
    <property type="match status" value="1"/>
</dbReference>
<dbReference type="AlphaFoldDB" id="A0AAC8YJX4"/>
<protein>
    <submittedName>
        <fullName evidence="5 6">Transcriptional regulator</fullName>
    </submittedName>
</protein>
<evidence type="ECO:0000259" key="4">
    <source>
        <dbReference type="PROSITE" id="PS51118"/>
    </source>
</evidence>
<organism evidence="5 7">
    <name type="scientific">Aminobacter aminovorans</name>
    <name type="common">Chelatobacter heintzii</name>
    <dbReference type="NCBI Taxonomy" id="83263"/>
    <lineage>
        <taxon>Bacteria</taxon>
        <taxon>Pseudomonadati</taxon>
        <taxon>Pseudomonadota</taxon>
        <taxon>Alphaproteobacteria</taxon>
        <taxon>Hyphomicrobiales</taxon>
        <taxon>Phyllobacteriaceae</taxon>
        <taxon>Aminobacter</taxon>
    </lineage>
</organism>
<evidence type="ECO:0000313" key="6">
    <source>
        <dbReference type="EMBL" id="MBB3709225.1"/>
    </source>
</evidence>
<accession>A0AAC8YJX4</accession>
<dbReference type="InterPro" id="IPR002577">
    <property type="entry name" value="HTH_HxlR"/>
</dbReference>
<dbReference type="PROSITE" id="PS51118">
    <property type="entry name" value="HTH_HXLR"/>
    <property type="match status" value="1"/>
</dbReference>
<evidence type="ECO:0000313" key="5">
    <source>
        <dbReference type="EMBL" id="AMS39229.1"/>
    </source>
</evidence>
<dbReference type="SUPFAM" id="SSF46785">
    <property type="entry name" value="Winged helix' DNA-binding domain"/>
    <property type="match status" value="1"/>
</dbReference>
<dbReference type="EMBL" id="CP015005">
    <property type="protein sequence ID" value="AMS39229.1"/>
    <property type="molecule type" value="Genomic_DNA"/>
</dbReference>
<dbReference type="Pfam" id="PF01638">
    <property type="entry name" value="HxlR"/>
    <property type="match status" value="1"/>
</dbReference>
<dbReference type="Proteomes" id="UP000075755">
    <property type="component" value="Chromosome"/>
</dbReference>
<dbReference type="KEGG" id="aak:AA2016_0289"/>
<keyword evidence="8" id="KW-1185">Reference proteome</keyword>
<reference evidence="5 7" key="1">
    <citation type="submission" date="2016-03" db="EMBL/GenBank/DDBJ databases">
        <title>Complete genome of Aminobacter aminovorans KCTC 2477.</title>
        <authorList>
            <person name="Kim K.M."/>
        </authorList>
    </citation>
    <scope>NUCLEOTIDE SEQUENCE [LARGE SCALE GENOMIC DNA]</scope>
    <source>
        <strain evidence="5 7">KCTC 2477</strain>
    </source>
</reference>
<dbReference type="InterPro" id="IPR036388">
    <property type="entry name" value="WH-like_DNA-bd_sf"/>
</dbReference>